<dbReference type="EC" id="2.1.1.72" evidence="2"/>
<dbReference type="PRINTS" id="PR00507">
    <property type="entry name" value="N12N6MTFRASE"/>
</dbReference>
<evidence type="ECO:0000256" key="4">
    <source>
        <dbReference type="ARBA" id="ARBA00022679"/>
    </source>
</evidence>
<evidence type="ECO:0000256" key="3">
    <source>
        <dbReference type="ARBA" id="ARBA00022603"/>
    </source>
</evidence>
<evidence type="ECO:0000256" key="5">
    <source>
        <dbReference type="ARBA" id="ARBA00022747"/>
    </source>
</evidence>
<dbReference type="InterPro" id="IPR029063">
    <property type="entry name" value="SAM-dependent_MTases_sf"/>
</dbReference>
<evidence type="ECO:0000256" key="2">
    <source>
        <dbReference type="ARBA" id="ARBA00011900"/>
    </source>
</evidence>
<dbReference type="InterPro" id="IPR003356">
    <property type="entry name" value="DNA_methylase_A-5"/>
</dbReference>
<keyword evidence="5" id="KW-0680">Restriction system</keyword>
<sequence>MNSDPASPSEFLDKAIHALEWSDGVLLPSSKFPETAKSRKHWRDKGDWLVLAEEVGASRIFFVGDEPVVVLAEISEDDREEEKVRQFFNRVWSMARPQFLFLARPGSLEAYQLTRPPVSPGGKLGEEGRLWTFANTLAEVQEKFRDFQRDRLETGAIYGDERFGLGTDDRADLALVRDLGEVRRRLIEGDTGTGAKIQKLEPEHAHALIARALFVRYLEDREIIISAYFEEVAEKDAEWQTLLDEAPGGVFQEPELAGCLFFRVLRDKEFTYALFDKLAKDFNGDTLSVTPEERGKVTEGHLHLLRSLLMGDAVGVQQQLFLFAYRFDIVPIELISSIYEEFHTTQHGKGNTQGSHYTPPALAEYLLSQVLTKKVLDKKPRVMDPACGSGIFLVESFRRMARHALIKKIESGEEAARLSQADLRAILAHQIAGIDINPEAARIAAFSLSLAYLHYQAPRAIDENRRLPNLRWRPDHEAYDPGQHLDILYEGNAFDAIQNSEARIAGRFGPGSVDVVVGNPPWGAVKKHDEIGRKAWAVAERWCDTEKNRPVGDKEQSQAFVHLALEFLRKGGTAGMLLSSGVLFKQQDNSRKFRQSWLTRCRIKQVINFAHVRELYFSGKDRAGKGIAPFILATFEKAKPGDEHRLAYWSAKHTDIVGKTRAVILATSDMHWLFQDEVRRRDWLWKLYWWGNFRDENLVRTMQRFYPLDEIGKEREGAWIESSEGYKVGNRKYDANWQPGYQSLRVKTFQRYGQLSDESFFVSPDKLERPRTKDIYRGPRLLFKDGVGGEGKEKGEEEKQGVLIARLEEEAFCFQQSIKAFRFHNLPNADQKVILGIFWSSLARYYFWLTAGSWGMWHHHIDLHMIRNFPIALPEDPKLQARIVEIVDELRDVDDHTLVLNQDEHIADLERQLDEAIFDLYVCGEADRDLIRDMCDLGLDFFYKKRKSRAVLPVELPEEDKRRGVAADLPEEQVPGIEGYLQVFLRMWNPELLPDAEFSWQIIKGNASSPVLAVLFKVTALGETPEWEEDGDWRGVLARIAESARVPGDRLGTVYTDTFIRAVGEYEILIIKRDEQRHWTRSVALNDADTTIFRIMVLQEEQDQ</sequence>
<proteinExistence type="inferred from homology"/>
<dbReference type="GO" id="GO:0008170">
    <property type="term" value="F:N-methyltransferase activity"/>
    <property type="evidence" value="ECO:0007669"/>
    <property type="project" value="InterPro"/>
</dbReference>
<reference evidence="8" key="1">
    <citation type="submission" date="2019-02" db="EMBL/GenBank/DDBJ databases">
        <authorList>
            <person name="Gruber-Vodicka R. H."/>
            <person name="Seah K. B. B."/>
        </authorList>
    </citation>
    <scope>NUCLEOTIDE SEQUENCE</scope>
    <source>
        <strain evidence="8">BECK_DK161</strain>
    </source>
</reference>
<dbReference type="SUPFAM" id="SSF116734">
    <property type="entry name" value="DNA methylase specificity domain"/>
    <property type="match status" value="1"/>
</dbReference>
<dbReference type="Pfam" id="PF02384">
    <property type="entry name" value="N6_Mtase"/>
    <property type="match status" value="1"/>
</dbReference>
<keyword evidence="4" id="KW-0808">Transferase</keyword>
<dbReference type="GO" id="GO:0003677">
    <property type="term" value="F:DNA binding"/>
    <property type="evidence" value="ECO:0007669"/>
    <property type="project" value="InterPro"/>
</dbReference>
<dbReference type="PROSITE" id="PS00092">
    <property type="entry name" value="N6_MTASE"/>
    <property type="match status" value="1"/>
</dbReference>
<organism evidence="8">
    <name type="scientific">Candidatus Kentrum sp. DK</name>
    <dbReference type="NCBI Taxonomy" id="2126562"/>
    <lineage>
        <taxon>Bacteria</taxon>
        <taxon>Pseudomonadati</taxon>
        <taxon>Pseudomonadota</taxon>
        <taxon>Gammaproteobacteria</taxon>
        <taxon>Candidatus Kentrum</taxon>
    </lineage>
</organism>
<dbReference type="Gene3D" id="3.40.50.150">
    <property type="entry name" value="Vaccinia Virus protein VP39"/>
    <property type="match status" value="1"/>
</dbReference>
<protein>
    <recommendedName>
        <fullName evidence="2">site-specific DNA-methyltransferase (adenine-specific)</fullName>
        <ecNumber evidence="2">2.1.1.72</ecNumber>
    </recommendedName>
</protein>
<gene>
    <name evidence="8" type="ORF">BECKDK2373C_GA0170839_100651</name>
</gene>
<dbReference type="InterPro" id="IPR050953">
    <property type="entry name" value="N4_N6_ade-DNA_methylase"/>
</dbReference>
<accession>A0A450RXC9</accession>
<dbReference type="EMBL" id="CAADEY010000006">
    <property type="protein sequence ID" value="VFJ43769.1"/>
    <property type="molecule type" value="Genomic_DNA"/>
</dbReference>
<dbReference type="PANTHER" id="PTHR33841">
    <property type="entry name" value="DNA METHYLTRANSFERASE YEEA-RELATED"/>
    <property type="match status" value="1"/>
</dbReference>
<comment type="catalytic activity">
    <reaction evidence="6">
        <text>a 2'-deoxyadenosine in DNA + S-adenosyl-L-methionine = an N(6)-methyl-2'-deoxyadenosine in DNA + S-adenosyl-L-homocysteine + H(+)</text>
        <dbReference type="Rhea" id="RHEA:15197"/>
        <dbReference type="Rhea" id="RHEA-COMP:12418"/>
        <dbReference type="Rhea" id="RHEA-COMP:12419"/>
        <dbReference type="ChEBI" id="CHEBI:15378"/>
        <dbReference type="ChEBI" id="CHEBI:57856"/>
        <dbReference type="ChEBI" id="CHEBI:59789"/>
        <dbReference type="ChEBI" id="CHEBI:90615"/>
        <dbReference type="ChEBI" id="CHEBI:90616"/>
        <dbReference type="EC" id="2.1.1.72"/>
    </reaction>
</comment>
<feature type="domain" description="DNA methylase adenine-specific" evidence="7">
    <location>
        <begin position="333"/>
        <end position="610"/>
    </location>
</feature>
<keyword evidence="3 8" id="KW-0489">Methyltransferase</keyword>
<evidence type="ECO:0000256" key="1">
    <source>
        <dbReference type="ARBA" id="ARBA00006594"/>
    </source>
</evidence>
<evidence type="ECO:0000259" key="7">
    <source>
        <dbReference type="Pfam" id="PF02384"/>
    </source>
</evidence>
<dbReference type="SUPFAM" id="SSF53335">
    <property type="entry name" value="S-adenosyl-L-methionine-dependent methyltransferases"/>
    <property type="match status" value="1"/>
</dbReference>
<dbReference type="GO" id="GO:0009307">
    <property type="term" value="P:DNA restriction-modification system"/>
    <property type="evidence" value="ECO:0007669"/>
    <property type="project" value="UniProtKB-KW"/>
</dbReference>
<comment type="similarity">
    <text evidence="1">Belongs to the N(4)/N(6)-methyltransferase family.</text>
</comment>
<dbReference type="InterPro" id="IPR002052">
    <property type="entry name" value="DNA_methylase_N6_adenine_CS"/>
</dbReference>
<dbReference type="GO" id="GO:0009007">
    <property type="term" value="F:site-specific DNA-methyltransferase (adenine-specific) activity"/>
    <property type="evidence" value="ECO:0007669"/>
    <property type="project" value="UniProtKB-EC"/>
</dbReference>
<dbReference type="PANTHER" id="PTHR33841:SF1">
    <property type="entry name" value="DNA METHYLTRANSFERASE A"/>
    <property type="match status" value="1"/>
</dbReference>
<evidence type="ECO:0000313" key="8">
    <source>
        <dbReference type="EMBL" id="VFJ43769.1"/>
    </source>
</evidence>
<dbReference type="AlphaFoldDB" id="A0A450RXC9"/>
<dbReference type="GO" id="GO:0032259">
    <property type="term" value="P:methylation"/>
    <property type="evidence" value="ECO:0007669"/>
    <property type="project" value="UniProtKB-KW"/>
</dbReference>
<evidence type="ECO:0000256" key="6">
    <source>
        <dbReference type="ARBA" id="ARBA00047942"/>
    </source>
</evidence>
<name>A0A450RXC9_9GAMM</name>